<feature type="domain" description="TIR" evidence="2">
    <location>
        <begin position="1"/>
        <end position="130"/>
    </location>
</feature>
<proteinExistence type="predicted"/>
<evidence type="ECO:0000256" key="1">
    <source>
        <dbReference type="SAM" id="Coils"/>
    </source>
</evidence>
<dbReference type="KEGG" id="rgr:FZ934_08615"/>
<organism evidence="3 4">
    <name type="scientific">Rhizobium grahamii</name>
    <dbReference type="NCBI Taxonomy" id="1120045"/>
    <lineage>
        <taxon>Bacteria</taxon>
        <taxon>Pseudomonadati</taxon>
        <taxon>Pseudomonadota</taxon>
        <taxon>Alphaproteobacteria</taxon>
        <taxon>Hyphomicrobiales</taxon>
        <taxon>Rhizobiaceae</taxon>
        <taxon>Rhizobium/Agrobacterium group</taxon>
        <taxon>Rhizobium</taxon>
    </lineage>
</organism>
<sequence>MADIFISHAVADKALAEKLVTFLKEAIGVPSNAIFCSSVDGHGIPLGDDFNKYMKDQIQKPKLVILLMTPRYMESWFCLMEVGAAWAISLNPLPIVVPPVQFNVIASTLGLKQGWKIDDHAKLIDLRAKIKETGIVLEPRSEHDWERKRTAWKADLGRLLKSIAKPTSVTAADHESVKQELEELRQQYSNLEEEYQAANETIEELKAAKDPAAVKAIMQKKSGFDAEARFDELIENVSRARPKISIWFYRSNVLMDRYGKAATIDPRDQQQKADMEAAIQYNLADPDVPHDFLWKGTKLKRVASAMKELEEFLESPEAQEFVKSKEAQGISMEPDDLDFWEQHIS</sequence>
<dbReference type="InterPro" id="IPR000157">
    <property type="entry name" value="TIR_dom"/>
</dbReference>
<keyword evidence="4" id="KW-1185">Reference proteome</keyword>
<dbReference type="PROSITE" id="PS50104">
    <property type="entry name" value="TIR"/>
    <property type="match status" value="1"/>
</dbReference>
<dbReference type="Pfam" id="PF13676">
    <property type="entry name" value="TIR_2"/>
    <property type="match status" value="1"/>
</dbReference>
<evidence type="ECO:0000313" key="3">
    <source>
        <dbReference type="EMBL" id="QFY60486.1"/>
    </source>
</evidence>
<dbReference type="EMBL" id="CP043498">
    <property type="protein sequence ID" value="QFY60486.1"/>
    <property type="molecule type" value="Genomic_DNA"/>
</dbReference>
<gene>
    <name evidence="3" type="ORF">FZ934_08615</name>
</gene>
<accession>A0A5Q0C3M5</accession>
<dbReference type="SUPFAM" id="SSF52200">
    <property type="entry name" value="Toll/Interleukin receptor TIR domain"/>
    <property type="match status" value="1"/>
</dbReference>
<dbReference type="AlphaFoldDB" id="A0A5Q0C3M5"/>
<name>A0A5Q0C3M5_9HYPH</name>
<dbReference type="InterPro" id="IPR035897">
    <property type="entry name" value="Toll_tir_struct_dom_sf"/>
</dbReference>
<feature type="coiled-coil region" evidence="1">
    <location>
        <begin position="171"/>
        <end position="208"/>
    </location>
</feature>
<evidence type="ECO:0000313" key="4">
    <source>
        <dbReference type="Proteomes" id="UP000326881"/>
    </source>
</evidence>
<dbReference type="Gene3D" id="3.40.50.10140">
    <property type="entry name" value="Toll/interleukin-1 receptor homology (TIR) domain"/>
    <property type="match status" value="1"/>
</dbReference>
<evidence type="ECO:0000259" key="2">
    <source>
        <dbReference type="PROSITE" id="PS50104"/>
    </source>
</evidence>
<dbReference type="GO" id="GO:0007165">
    <property type="term" value="P:signal transduction"/>
    <property type="evidence" value="ECO:0007669"/>
    <property type="project" value="InterPro"/>
</dbReference>
<protein>
    <submittedName>
        <fullName evidence="3">TIR domain-containing protein</fullName>
    </submittedName>
</protein>
<keyword evidence="1" id="KW-0175">Coiled coil</keyword>
<dbReference type="RefSeq" id="WP_153270728.1">
    <property type="nucleotide sequence ID" value="NZ_CP043498.1"/>
</dbReference>
<dbReference type="OrthoDB" id="4772211at2"/>
<dbReference type="Proteomes" id="UP000326881">
    <property type="component" value="Chromosome"/>
</dbReference>
<reference evidence="3 4" key="1">
    <citation type="submission" date="2019-08" db="EMBL/GenBank/DDBJ databases">
        <title>Prosopis cineraria nodule microbiome.</title>
        <authorList>
            <person name="Ali R."/>
            <person name="Chaluvadi S.R."/>
            <person name="Wang X."/>
        </authorList>
    </citation>
    <scope>NUCLEOTIDE SEQUENCE [LARGE SCALE GENOMIC DNA]</scope>
    <source>
        <strain evidence="3 4">BG7</strain>
    </source>
</reference>